<dbReference type="InterPro" id="IPR038883">
    <property type="entry name" value="AN11006-like"/>
</dbReference>
<evidence type="ECO:0008006" key="3">
    <source>
        <dbReference type="Google" id="ProtNLM"/>
    </source>
</evidence>
<dbReference type="AlphaFoldDB" id="A0A6A5WHJ8"/>
<protein>
    <recommendedName>
        <fullName evidence="3">F-box domain-containing protein</fullName>
    </recommendedName>
</protein>
<evidence type="ECO:0000313" key="1">
    <source>
        <dbReference type="EMBL" id="KAF2001370.1"/>
    </source>
</evidence>
<sequence length="283" mass="33411">MAEHDPSIPSPDGSCPLLNLPGELLNRIYKYVLTEPDVDFVLSDESHPEFLTRIFNFLWDDQDIEVNQLKYVNRQMYNQTRGLTLCYNNIVILGTQRVLVILACTEFLDSCVPYHDHIGSVTLKYIWSYGRRIENLRDWRSVISFCTRYPQVQFKWTRLLSFRDFDFMFCTMEEFCSLRTGNVDPLEFPVVKTFLDSIPESPEKEWVADNFAHLRTTTAVFPANLKFVPFEDHFDETEYHRSRKIHEHDRDIGRGSYEEGLRYKEGGLDVWVALARDWYENGF</sequence>
<dbReference type="OrthoDB" id="4790878at2759"/>
<proteinExistence type="predicted"/>
<reference evidence="1" key="1">
    <citation type="journal article" date="2020" name="Stud. Mycol.">
        <title>101 Dothideomycetes genomes: a test case for predicting lifestyles and emergence of pathogens.</title>
        <authorList>
            <person name="Haridas S."/>
            <person name="Albert R."/>
            <person name="Binder M."/>
            <person name="Bloem J."/>
            <person name="Labutti K."/>
            <person name="Salamov A."/>
            <person name="Andreopoulos B."/>
            <person name="Baker S."/>
            <person name="Barry K."/>
            <person name="Bills G."/>
            <person name="Bluhm B."/>
            <person name="Cannon C."/>
            <person name="Castanera R."/>
            <person name="Culley D."/>
            <person name="Daum C."/>
            <person name="Ezra D."/>
            <person name="Gonzalez J."/>
            <person name="Henrissat B."/>
            <person name="Kuo A."/>
            <person name="Liang C."/>
            <person name="Lipzen A."/>
            <person name="Lutzoni F."/>
            <person name="Magnuson J."/>
            <person name="Mondo S."/>
            <person name="Nolan M."/>
            <person name="Ohm R."/>
            <person name="Pangilinan J."/>
            <person name="Park H.-J."/>
            <person name="Ramirez L."/>
            <person name="Alfaro M."/>
            <person name="Sun H."/>
            <person name="Tritt A."/>
            <person name="Yoshinaga Y."/>
            <person name="Zwiers L.-H."/>
            <person name="Turgeon B."/>
            <person name="Goodwin S."/>
            <person name="Spatafora J."/>
            <person name="Crous P."/>
            <person name="Grigoriev I."/>
        </authorList>
    </citation>
    <scope>NUCLEOTIDE SEQUENCE</scope>
    <source>
        <strain evidence="1">CBS 123094</strain>
    </source>
</reference>
<gene>
    <name evidence="1" type="ORF">P154DRAFT_575093</name>
</gene>
<name>A0A6A5WHJ8_9PLEO</name>
<dbReference type="EMBL" id="ML977583">
    <property type="protein sequence ID" value="KAF2001370.1"/>
    <property type="molecule type" value="Genomic_DNA"/>
</dbReference>
<dbReference type="PANTHER" id="PTHR42085:SF1">
    <property type="entry name" value="F-BOX DOMAIN-CONTAINING PROTEIN"/>
    <property type="match status" value="1"/>
</dbReference>
<dbReference type="PANTHER" id="PTHR42085">
    <property type="entry name" value="F-BOX DOMAIN-CONTAINING PROTEIN"/>
    <property type="match status" value="1"/>
</dbReference>
<organism evidence="1 2">
    <name type="scientific">Amniculicola lignicola CBS 123094</name>
    <dbReference type="NCBI Taxonomy" id="1392246"/>
    <lineage>
        <taxon>Eukaryota</taxon>
        <taxon>Fungi</taxon>
        <taxon>Dikarya</taxon>
        <taxon>Ascomycota</taxon>
        <taxon>Pezizomycotina</taxon>
        <taxon>Dothideomycetes</taxon>
        <taxon>Pleosporomycetidae</taxon>
        <taxon>Pleosporales</taxon>
        <taxon>Amniculicolaceae</taxon>
        <taxon>Amniculicola</taxon>
    </lineage>
</organism>
<accession>A0A6A5WHJ8</accession>
<evidence type="ECO:0000313" key="2">
    <source>
        <dbReference type="Proteomes" id="UP000799779"/>
    </source>
</evidence>
<dbReference type="Proteomes" id="UP000799779">
    <property type="component" value="Unassembled WGS sequence"/>
</dbReference>
<keyword evidence="2" id="KW-1185">Reference proteome</keyword>